<gene>
    <name evidence="1" type="ORF">MFU01_85080</name>
    <name evidence="2" type="ORF">SAMN05443572_10617</name>
</gene>
<evidence type="ECO:0000313" key="2">
    <source>
        <dbReference type="EMBL" id="SEU19475.1"/>
    </source>
</evidence>
<reference evidence="1 4" key="2">
    <citation type="submission" date="2019-07" db="EMBL/GenBank/DDBJ databases">
        <title>Whole genome shotgun sequence of Myxococcus fulvus NBRC 100333.</title>
        <authorList>
            <person name="Hosoyama A."/>
            <person name="Uohara A."/>
            <person name="Ohji S."/>
            <person name="Ichikawa N."/>
        </authorList>
    </citation>
    <scope>NUCLEOTIDE SEQUENCE [LARGE SCALE GENOMIC DNA]</scope>
    <source>
        <strain evidence="1 4">NBRC 100333</strain>
    </source>
</reference>
<protein>
    <recommendedName>
        <fullName evidence="5">Lipoprotein SmpA/OmlA domain-containing protein</fullName>
    </recommendedName>
</protein>
<keyword evidence="3" id="KW-1185">Reference proteome</keyword>
<comment type="caution">
    <text evidence="1">The sequence shown here is derived from an EMBL/GenBank/DDBJ whole genome shotgun (WGS) entry which is preliminary data.</text>
</comment>
<evidence type="ECO:0000313" key="1">
    <source>
        <dbReference type="EMBL" id="GEN13471.1"/>
    </source>
</evidence>
<evidence type="ECO:0000313" key="4">
    <source>
        <dbReference type="Proteomes" id="UP000321514"/>
    </source>
</evidence>
<sequence>MRRRAGIGAVLFLLTGLGVYVVATTQKSAFDSEQWKAQRASGADKNPRVGMVVALKQHHLKEGMSRDEVRTLLGEPEQRRGTSEVYELGVSPVGVSYEYFIIDFDAQDRVTRFRVTRS</sequence>
<evidence type="ECO:0000313" key="3">
    <source>
        <dbReference type="Proteomes" id="UP000183760"/>
    </source>
</evidence>
<name>A0A511TH45_MYXFU</name>
<dbReference type="Proteomes" id="UP000321514">
    <property type="component" value="Unassembled WGS sequence"/>
</dbReference>
<dbReference type="Proteomes" id="UP000183760">
    <property type="component" value="Unassembled WGS sequence"/>
</dbReference>
<accession>A0A511TH45</accession>
<dbReference type="AlphaFoldDB" id="A0A511TH45"/>
<dbReference type="EMBL" id="FOIB01000006">
    <property type="protein sequence ID" value="SEU19475.1"/>
    <property type="molecule type" value="Genomic_DNA"/>
</dbReference>
<dbReference type="RefSeq" id="WP_143097227.1">
    <property type="nucleotide sequence ID" value="NZ_BJXR01000082.1"/>
</dbReference>
<proteinExistence type="predicted"/>
<dbReference type="STRING" id="1334629.MFUL124B02_31220"/>
<organism evidence="1 4">
    <name type="scientific">Myxococcus fulvus</name>
    <dbReference type="NCBI Taxonomy" id="33"/>
    <lineage>
        <taxon>Bacteria</taxon>
        <taxon>Pseudomonadati</taxon>
        <taxon>Myxococcota</taxon>
        <taxon>Myxococcia</taxon>
        <taxon>Myxococcales</taxon>
        <taxon>Cystobacterineae</taxon>
        <taxon>Myxococcaceae</taxon>
        <taxon>Myxococcus</taxon>
    </lineage>
</organism>
<evidence type="ECO:0008006" key="5">
    <source>
        <dbReference type="Google" id="ProtNLM"/>
    </source>
</evidence>
<reference evidence="2 3" key="1">
    <citation type="submission" date="2016-10" db="EMBL/GenBank/DDBJ databases">
        <authorList>
            <person name="Varghese N."/>
            <person name="Submissions S."/>
        </authorList>
    </citation>
    <scope>NUCLEOTIDE SEQUENCE [LARGE SCALE GENOMIC DNA]</scope>
    <source>
        <strain evidence="2 3">DSM 16525</strain>
    </source>
</reference>
<dbReference type="EMBL" id="BJXR01000082">
    <property type="protein sequence ID" value="GEN13471.1"/>
    <property type="molecule type" value="Genomic_DNA"/>
</dbReference>